<feature type="compositionally biased region" description="Basic and acidic residues" evidence="1">
    <location>
        <begin position="47"/>
        <end position="57"/>
    </location>
</feature>
<evidence type="ECO:0000313" key="3">
    <source>
        <dbReference type="Proteomes" id="UP000289323"/>
    </source>
</evidence>
<gene>
    <name evidence="2" type="ORF">TT172_LOCUS6699</name>
</gene>
<feature type="region of interest" description="Disordered" evidence="1">
    <location>
        <begin position="36"/>
        <end position="77"/>
    </location>
</feature>
<dbReference type="Proteomes" id="UP000289323">
    <property type="component" value="Unassembled WGS sequence"/>
</dbReference>
<organism evidence="2 3">
    <name type="scientific">Thermothielavioides terrestris</name>
    <dbReference type="NCBI Taxonomy" id="2587410"/>
    <lineage>
        <taxon>Eukaryota</taxon>
        <taxon>Fungi</taxon>
        <taxon>Dikarya</taxon>
        <taxon>Ascomycota</taxon>
        <taxon>Pezizomycotina</taxon>
        <taxon>Sordariomycetes</taxon>
        <taxon>Sordariomycetidae</taxon>
        <taxon>Sordariales</taxon>
        <taxon>Chaetomiaceae</taxon>
        <taxon>Thermothielavioides</taxon>
    </lineage>
</organism>
<name>A0A446BPB3_9PEZI</name>
<feature type="compositionally biased region" description="Basic and acidic residues" evidence="1">
    <location>
        <begin position="67"/>
        <end position="77"/>
    </location>
</feature>
<reference evidence="2 3" key="1">
    <citation type="submission" date="2018-04" db="EMBL/GenBank/DDBJ databases">
        <authorList>
            <person name="Huttner S."/>
            <person name="Dainat J."/>
        </authorList>
    </citation>
    <scope>NUCLEOTIDE SEQUENCE [LARGE SCALE GENOMIC DNA]</scope>
</reference>
<proteinExistence type="predicted"/>
<protein>
    <submittedName>
        <fullName evidence="2">C1da536f-53b4-4886-85ac-91f2e4a76e1a</fullName>
    </submittedName>
</protein>
<dbReference type="EMBL" id="OUUZ01000013">
    <property type="protein sequence ID" value="SPQ24280.1"/>
    <property type="molecule type" value="Genomic_DNA"/>
</dbReference>
<accession>A0A446BPB3</accession>
<evidence type="ECO:0000313" key="2">
    <source>
        <dbReference type="EMBL" id="SPQ24280.1"/>
    </source>
</evidence>
<sequence length="77" mass="8542">MNPNPLSDREKALENQWIRERDFVGIGIVETAGLTERRKQLAKQRSAKKDTAKETAKDSGSGAGSRKGQEQTGQEKK</sequence>
<evidence type="ECO:0000256" key="1">
    <source>
        <dbReference type="SAM" id="MobiDB-lite"/>
    </source>
</evidence>
<dbReference type="AlphaFoldDB" id="A0A446BPB3"/>